<protein>
    <recommendedName>
        <fullName evidence="4">Prion-inhibition and propagation HeLo domain-containing protein</fullName>
    </recommendedName>
</protein>
<evidence type="ECO:0000313" key="3">
    <source>
        <dbReference type="Proteomes" id="UP001345691"/>
    </source>
</evidence>
<organism evidence="2 3">
    <name type="scientific">Exophiala sideris</name>
    <dbReference type="NCBI Taxonomy" id="1016849"/>
    <lineage>
        <taxon>Eukaryota</taxon>
        <taxon>Fungi</taxon>
        <taxon>Dikarya</taxon>
        <taxon>Ascomycota</taxon>
        <taxon>Pezizomycotina</taxon>
        <taxon>Eurotiomycetes</taxon>
        <taxon>Chaetothyriomycetidae</taxon>
        <taxon>Chaetothyriales</taxon>
        <taxon>Herpotrichiellaceae</taxon>
        <taxon>Exophiala</taxon>
    </lineage>
</organism>
<evidence type="ECO:0008006" key="4">
    <source>
        <dbReference type="Google" id="ProtNLM"/>
    </source>
</evidence>
<accession>A0ABR0JMF2</accession>
<reference evidence="2 3" key="1">
    <citation type="submission" date="2023-08" db="EMBL/GenBank/DDBJ databases">
        <title>Black Yeasts Isolated from many extreme environments.</title>
        <authorList>
            <person name="Coleine C."/>
            <person name="Stajich J.E."/>
            <person name="Selbmann L."/>
        </authorList>
    </citation>
    <scope>NUCLEOTIDE SEQUENCE [LARGE SCALE GENOMIC DNA]</scope>
    <source>
        <strain evidence="2 3">CCFEE 6328</strain>
    </source>
</reference>
<dbReference type="Proteomes" id="UP001345691">
    <property type="component" value="Unassembled WGS sequence"/>
</dbReference>
<proteinExistence type="predicted"/>
<keyword evidence="3" id="KW-1185">Reference proteome</keyword>
<dbReference type="EMBL" id="JAVRRF010000002">
    <property type="protein sequence ID" value="KAK5067165.1"/>
    <property type="molecule type" value="Genomic_DNA"/>
</dbReference>
<gene>
    <name evidence="2" type="ORF">LTR69_001152</name>
</gene>
<feature type="compositionally biased region" description="Polar residues" evidence="1">
    <location>
        <begin position="203"/>
        <end position="215"/>
    </location>
</feature>
<name>A0ABR0JMF2_9EURO</name>
<comment type="caution">
    <text evidence="2">The sequence shown here is derived from an EMBL/GenBank/DDBJ whole genome shotgun (WGS) entry which is preliminary data.</text>
</comment>
<evidence type="ECO:0000256" key="1">
    <source>
        <dbReference type="SAM" id="MobiDB-lite"/>
    </source>
</evidence>
<sequence>MTPIAVTSSPSQALQVEASFLQAQAELIRDVGNDVHFAASIIGYRAYDYETRAACLRKAAWDMRSADAMDTRLAEESADQFRRARLVDNAAELMDAVQRVKIGLQTVIEIAYRSGLLEDNHGSQEDGKTSSVLPDVPASVGALTESNTGYSLSSSFLKAQESRGYVVTLGDDVQPQMPAEVSVRAVPPKDSSTDLEDNRFETSTDSSELTSYSDMQSATATFHECADAQSSTQPTKEEEVLEWIPSNLRLSRRSIHMAADGVYQSLMMRDQGREQMERAG</sequence>
<feature type="region of interest" description="Disordered" evidence="1">
    <location>
        <begin position="178"/>
        <end position="215"/>
    </location>
</feature>
<evidence type="ECO:0000313" key="2">
    <source>
        <dbReference type="EMBL" id="KAK5067165.1"/>
    </source>
</evidence>